<dbReference type="AlphaFoldDB" id="A0A0R0G934"/>
<reference evidence="1" key="3">
    <citation type="submission" date="2018-07" db="EMBL/GenBank/DDBJ databases">
        <title>WGS assembly of Glycine max.</title>
        <authorList>
            <person name="Schmutz J."/>
            <person name="Cannon S."/>
            <person name="Schlueter J."/>
            <person name="Ma J."/>
            <person name="Mitros T."/>
            <person name="Nelson W."/>
            <person name="Hyten D."/>
            <person name="Song Q."/>
            <person name="Thelen J."/>
            <person name="Cheng J."/>
            <person name="Xu D."/>
            <person name="Hellsten U."/>
            <person name="May G."/>
            <person name="Yu Y."/>
            <person name="Sakurai T."/>
            <person name="Umezawa T."/>
            <person name="Bhattacharyya M."/>
            <person name="Sandhu D."/>
            <person name="Valliyodan B."/>
            <person name="Lindquist E."/>
            <person name="Peto M."/>
            <person name="Grant D."/>
            <person name="Shu S."/>
            <person name="Goodstein D."/>
            <person name="Barry K."/>
            <person name="Futrell-Griggs M."/>
            <person name="Abernathy B."/>
            <person name="Du J."/>
            <person name="Tian Z."/>
            <person name="Zhu L."/>
            <person name="Gill N."/>
            <person name="Joshi T."/>
            <person name="Libault M."/>
            <person name="Sethuraman A."/>
            <person name="Zhang X."/>
            <person name="Shinozaki K."/>
            <person name="Nguyen H."/>
            <person name="Wing R."/>
            <person name="Cregan P."/>
            <person name="Specht J."/>
            <person name="Grimwood J."/>
            <person name="Rokhsar D."/>
            <person name="Stacey G."/>
            <person name="Shoemaker R."/>
            <person name="Jackson S."/>
        </authorList>
    </citation>
    <scope>NUCLEOTIDE SEQUENCE</scope>
    <source>
        <tissue evidence="1">Callus</tissue>
    </source>
</reference>
<evidence type="ECO:0000313" key="1">
    <source>
        <dbReference type="EMBL" id="KRH14652.1"/>
    </source>
</evidence>
<sequence length="67" mass="7707">MTTATALPREKKIKMWICQKILVKRLIKLSTLNSQVNQITHLGYTQCPKTHLWQQNSSAYSTFTNGI</sequence>
<evidence type="ECO:0000313" key="3">
    <source>
        <dbReference type="Proteomes" id="UP000008827"/>
    </source>
</evidence>
<protein>
    <submittedName>
        <fullName evidence="1 2">Uncharacterized protein</fullName>
    </submittedName>
</protein>
<organism evidence="1">
    <name type="scientific">Glycine max</name>
    <name type="common">Soybean</name>
    <name type="synonym">Glycine hispida</name>
    <dbReference type="NCBI Taxonomy" id="3847"/>
    <lineage>
        <taxon>Eukaryota</taxon>
        <taxon>Viridiplantae</taxon>
        <taxon>Streptophyta</taxon>
        <taxon>Embryophyta</taxon>
        <taxon>Tracheophyta</taxon>
        <taxon>Spermatophyta</taxon>
        <taxon>Magnoliopsida</taxon>
        <taxon>eudicotyledons</taxon>
        <taxon>Gunneridae</taxon>
        <taxon>Pentapetalae</taxon>
        <taxon>rosids</taxon>
        <taxon>fabids</taxon>
        <taxon>Fabales</taxon>
        <taxon>Fabaceae</taxon>
        <taxon>Papilionoideae</taxon>
        <taxon>50 kb inversion clade</taxon>
        <taxon>NPAAA clade</taxon>
        <taxon>indigoferoid/millettioid clade</taxon>
        <taxon>Phaseoleae</taxon>
        <taxon>Glycine</taxon>
        <taxon>Glycine subgen. Soja</taxon>
    </lineage>
</organism>
<evidence type="ECO:0000313" key="2">
    <source>
        <dbReference type="EnsemblPlants" id="KRH14652"/>
    </source>
</evidence>
<reference evidence="1 2" key="1">
    <citation type="journal article" date="2010" name="Nature">
        <title>Genome sequence of the palaeopolyploid soybean.</title>
        <authorList>
            <person name="Schmutz J."/>
            <person name="Cannon S.B."/>
            <person name="Schlueter J."/>
            <person name="Ma J."/>
            <person name="Mitros T."/>
            <person name="Nelson W."/>
            <person name="Hyten D.L."/>
            <person name="Song Q."/>
            <person name="Thelen J.J."/>
            <person name="Cheng J."/>
            <person name="Xu D."/>
            <person name="Hellsten U."/>
            <person name="May G.D."/>
            <person name="Yu Y."/>
            <person name="Sakurai T."/>
            <person name="Umezawa T."/>
            <person name="Bhattacharyya M.K."/>
            <person name="Sandhu D."/>
            <person name="Valliyodan B."/>
            <person name="Lindquist E."/>
            <person name="Peto M."/>
            <person name="Grant D."/>
            <person name="Shu S."/>
            <person name="Goodstein D."/>
            <person name="Barry K."/>
            <person name="Futrell-Griggs M."/>
            <person name="Abernathy B."/>
            <person name="Du J."/>
            <person name="Tian Z."/>
            <person name="Zhu L."/>
            <person name="Gill N."/>
            <person name="Joshi T."/>
            <person name="Libault M."/>
            <person name="Sethuraman A."/>
            <person name="Zhang X.-C."/>
            <person name="Shinozaki K."/>
            <person name="Nguyen H.T."/>
            <person name="Wing R.A."/>
            <person name="Cregan P."/>
            <person name="Specht J."/>
            <person name="Grimwood J."/>
            <person name="Rokhsar D."/>
            <person name="Stacey G."/>
            <person name="Shoemaker R.C."/>
            <person name="Jackson S.A."/>
        </authorList>
    </citation>
    <scope>NUCLEOTIDE SEQUENCE</scope>
    <source>
        <strain evidence="2">cv. Williams 82</strain>
        <tissue evidence="1">Callus</tissue>
    </source>
</reference>
<dbReference type="InParanoid" id="A0A0R0G934"/>
<dbReference type="Gramene" id="KRH14652">
    <property type="protein sequence ID" value="KRH14652"/>
    <property type="gene ID" value="GLYMA_14G039500"/>
</dbReference>
<name>A0A0R0G934_SOYBN</name>
<gene>
    <name evidence="1" type="ORF">GLYMA_14G039500</name>
</gene>
<dbReference type="EMBL" id="CM000847">
    <property type="protein sequence ID" value="KRH14652.1"/>
    <property type="molecule type" value="Genomic_DNA"/>
</dbReference>
<keyword evidence="3" id="KW-1185">Reference proteome</keyword>
<dbReference type="Proteomes" id="UP000008827">
    <property type="component" value="Chromosome 14"/>
</dbReference>
<proteinExistence type="predicted"/>
<dbReference type="EnsemblPlants" id="KRH14652">
    <property type="protein sequence ID" value="KRH14652"/>
    <property type="gene ID" value="GLYMA_14G039500"/>
</dbReference>
<accession>A0A0R0G934</accession>
<reference evidence="2" key="2">
    <citation type="submission" date="2018-02" db="UniProtKB">
        <authorList>
            <consortium name="EnsemblPlants"/>
        </authorList>
    </citation>
    <scope>IDENTIFICATION</scope>
    <source>
        <strain evidence="2">Williams 82</strain>
    </source>
</reference>